<organism evidence="1 2">
    <name type="scientific">Arctium lappa</name>
    <name type="common">Greater burdock</name>
    <name type="synonym">Lappa major</name>
    <dbReference type="NCBI Taxonomy" id="4217"/>
    <lineage>
        <taxon>Eukaryota</taxon>
        <taxon>Viridiplantae</taxon>
        <taxon>Streptophyta</taxon>
        <taxon>Embryophyta</taxon>
        <taxon>Tracheophyta</taxon>
        <taxon>Spermatophyta</taxon>
        <taxon>Magnoliopsida</taxon>
        <taxon>eudicotyledons</taxon>
        <taxon>Gunneridae</taxon>
        <taxon>Pentapetalae</taxon>
        <taxon>asterids</taxon>
        <taxon>campanulids</taxon>
        <taxon>Asterales</taxon>
        <taxon>Asteraceae</taxon>
        <taxon>Carduoideae</taxon>
        <taxon>Cardueae</taxon>
        <taxon>Arctiinae</taxon>
        <taxon>Arctium</taxon>
    </lineage>
</organism>
<dbReference type="EMBL" id="CM042047">
    <property type="protein sequence ID" value="KAI3769367.1"/>
    <property type="molecule type" value="Genomic_DNA"/>
</dbReference>
<accession>A0ACB9FDZ0</accession>
<protein>
    <submittedName>
        <fullName evidence="1">Uncharacterized protein</fullName>
    </submittedName>
</protein>
<comment type="caution">
    <text evidence="1">The sequence shown here is derived from an EMBL/GenBank/DDBJ whole genome shotgun (WGS) entry which is preliminary data.</text>
</comment>
<evidence type="ECO:0000313" key="2">
    <source>
        <dbReference type="Proteomes" id="UP001055879"/>
    </source>
</evidence>
<keyword evidence="2" id="KW-1185">Reference proteome</keyword>
<dbReference type="Proteomes" id="UP001055879">
    <property type="component" value="Linkage Group LG01"/>
</dbReference>
<sequence>MESSLRATVGFKFFILVLLLSMMSLRQFGSSAQLLPVEEVKALVLIASKLQYRGWRVARDSCSTGRGLNQPISRNSRGFTQIGSNVTCNCNSTVCHVTNIQLKGLNMTGVLPEEFVDLTFLQEIDLSRNYINGTIPARFGQLPLRILNLLANRISGPIPGEIGDISTLEELILEDNSFSGPLPQELGRLNRLRRFLVSGNNFTGTIPISFGNLTNISDLRIDGNTLSGRIPDFIGNWTRLNRLDLQGTSMEGPIPSTISLLTNLNELRISDLAGSSSMRFPDLQNMTRLTRLTLRNCLLTGSIPDYIGKMSDMKNLDLSFNRLNGSIPNTIQALNFDTMFLNNNSLSGRVPGWIFDSNQKIDLSYNDFMQSPSLNCRFTSLNLLSALSSSASSSTDAWCLTDQLTCSRNPDHHSLFINCGGARSDFEGNEYEEDLTNEQSFLYSTSERWAYSTNGVFLGNDAAPFIASTTNVTGGDIYKTARFSPSSLRYYGLCLRQGSYKVTLHFAEISYSDDMTFSSLGRRYFDVFIQGVLRIKDFNVMEAANGVRRGTFIEFDNVVVNGSTLEIHLYWAGKGTIAIPQRGVHGPLISAIAITPNYDVSAGLAVGAIVGIVIGCCAVIMLILVVLWRKGYIGGDKEDKELRALELQTGYFSLRQIKSATHNFDPVNKIGEGGFGPVYKGVLSDGSEIAVKQLSARSRQGNREFVTEIGMISALQHPNLVKLYGCCIEGKELLLVYEYLENNSLARALFGRADQKLNLDWPTRKKICMGIARGLVYLHEESRLKIVHRDIKASNVLLDKDLNAKISDFGLAKLDEEEKTHISTRVAGTIGYMAPEYAMSGYLTDKADVYSFGVVALEIVSGKSITNYRPTEFVNLLDWARVLEEQGSLLELVDSCLGSKYSKEEAMRMLSVALLCTNPSPTLRPPMSSVVKMLDGKILVQPPIVNEVPTSPDMSFKAFDVLSQDSQTQVSTISEGSLRTDEHADQWLMGKFVTI</sequence>
<evidence type="ECO:0000313" key="1">
    <source>
        <dbReference type="EMBL" id="KAI3769367.1"/>
    </source>
</evidence>
<reference evidence="1 2" key="2">
    <citation type="journal article" date="2022" name="Mol. Ecol. Resour.">
        <title>The genomes of chicory, endive, great burdock and yacon provide insights into Asteraceae paleo-polyploidization history and plant inulin production.</title>
        <authorList>
            <person name="Fan W."/>
            <person name="Wang S."/>
            <person name="Wang H."/>
            <person name="Wang A."/>
            <person name="Jiang F."/>
            <person name="Liu H."/>
            <person name="Zhao H."/>
            <person name="Xu D."/>
            <person name="Zhang Y."/>
        </authorList>
    </citation>
    <scope>NUCLEOTIDE SEQUENCE [LARGE SCALE GENOMIC DNA]</scope>
    <source>
        <strain evidence="2">cv. Niubang</strain>
    </source>
</reference>
<proteinExistence type="predicted"/>
<name>A0ACB9FDZ0_ARCLA</name>
<reference evidence="2" key="1">
    <citation type="journal article" date="2022" name="Mol. Ecol. Resour.">
        <title>The genomes of chicory, endive, great burdock and yacon provide insights into Asteraceae palaeo-polyploidization history and plant inulin production.</title>
        <authorList>
            <person name="Fan W."/>
            <person name="Wang S."/>
            <person name="Wang H."/>
            <person name="Wang A."/>
            <person name="Jiang F."/>
            <person name="Liu H."/>
            <person name="Zhao H."/>
            <person name="Xu D."/>
            <person name="Zhang Y."/>
        </authorList>
    </citation>
    <scope>NUCLEOTIDE SEQUENCE [LARGE SCALE GENOMIC DNA]</scope>
    <source>
        <strain evidence="2">cv. Niubang</strain>
    </source>
</reference>
<gene>
    <name evidence="1" type="ORF">L6452_00468</name>
</gene>